<dbReference type="Proteomes" id="UP000504724">
    <property type="component" value="Chromosome"/>
</dbReference>
<feature type="domain" description="SAF" evidence="8">
    <location>
        <begin position="97"/>
        <end position="159"/>
    </location>
</feature>
<dbReference type="GO" id="GO:0042597">
    <property type="term" value="C:periplasmic space"/>
    <property type="evidence" value="ECO:0007669"/>
    <property type="project" value="UniProtKB-SubCell"/>
</dbReference>
<keyword evidence="5 7" id="KW-0574">Periplasm</keyword>
<keyword evidence="10" id="KW-1185">Reference proteome</keyword>
<evidence type="ECO:0000256" key="7">
    <source>
        <dbReference type="RuleBase" id="RU362063"/>
    </source>
</evidence>
<evidence type="ECO:0000313" key="10">
    <source>
        <dbReference type="Proteomes" id="UP000504724"/>
    </source>
</evidence>
<keyword evidence="7" id="KW-1005">Bacterial flagellum biogenesis</keyword>
<dbReference type="AlphaFoldDB" id="A0A7D4NRJ0"/>
<dbReference type="NCBIfam" id="TIGR03170">
    <property type="entry name" value="flgA_cterm"/>
    <property type="match status" value="1"/>
</dbReference>
<dbReference type="InterPro" id="IPR041231">
    <property type="entry name" value="FlgA_N"/>
</dbReference>
<comment type="function">
    <text evidence="6 7">Involved in the assembly process of the P-ring formation. It may associate with FlgF on the rod constituting a structure essential for the P-ring assembly or may act as a modulator protein for the P-ring assembly.</text>
</comment>
<dbReference type="Pfam" id="PF17656">
    <property type="entry name" value="ChapFlgA_N"/>
    <property type="match status" value="1"/>
</dbReference>
<dbReference type="PANTHER" id="PTHR36307">
    <property type="entry name" value="FLAGELLA BASAL BODY P-RING FORMATION PROTEIN FLGA"/>
    <property type="match status" value="1"/>
</dbReference>
<dbReference type="Gene3D" id="2.30.30.760">
    <property type="match status" value="1"/>
</dbReference>
<name>A0A7D4NRJ0_9GAMM</name>
<dbReference type="InterPro" id="IPR017585">
    <property type="entry name" value="SAF_FlgA"/>
</dbReference>
<dbReference type="KEGG" id="txa:HQN79_08425"/>
<dbReference type="Pfam" id="PF13144">
    <property type="entry name" value="ChapFlgA"/>
    <property type="match status" value="1"/>
</dbReference>
<sequence length="221" mass="24584">MLFALAPEARATEQYQSVDEIHQRVLEHIKQKANQKILEPTFKIRELSKTLKLGKCQTALKISDRNPNDYVGRMTIGVGCETPKWQVYIPAEVDGKVRVVMTTQALLKKTTISADKVKEVLIPYRKAPRQSLQNIDTAIGMRTKRPIGAGQILKARDLQPPYLVFKKHKVNIVTYIGNIEVKTTGIAQADAVKNEQVAVKNSASGKVVKGIVIAPNTVYIP</sequence>
<evidence type="ECO:0000256" key="2">
    <source>
        <dbReference type="ARBA" id="ARBA00010474"/>
    </source>
</evidence>
<evidence type="ECO:0000256" key="3">
    <source>
        <dbReference type="ARBA" id="ARBA00014754"/>
    </source>
</evidence>
<comment type="similarity">
    <text evidence="2 7">Belongs to the FlgA family.</text>
</comment>
<dbReference type="RefSeq" id="WP_173285549.1">
    <property type="nucleotide sequence ID" value="NZ_CP054020.1"/>
</dbReference>
<dbReference type="InterPro" id="IPR039246">
    <property type="entry name" value="Flagellar_FlgA"/>
</dbReference>
<keyword evidence="9" id="KW-0969">Cilium</keyword>
<gene>
    <name evidence="9" type="primary">flgA</name>
    <name evidence="9" type="ORF">HQN79_08425</name>
</gene>
<dbReference type="Gene3D" id="3.90.1210.10">
    <property type="entry name" value="Antifreeze-like/N-acetylneuraminic acid synthase C-terminal domain"/>
    <property type="match status" value="1"/>
</dbReference>
<keyword evidence="9" id="KW-0966">Cell projection</keyword>
<evidence type="ECO:0000313" key="9">
    <source>
        <dbReference type="EMBL" id="QKI89590.1"/>
    </source>
</evidence>
<dbReference type="PANTHER" id="PTHR36307:SF1">
    <property type="entry name" value="FLAGELLA BASAL BODY P-RING FORMATION PROTEIN FLGA"/>
    <property type="match status" value="1"/>
</dbReference>
<comment type="subcellular location">
    <subcellularLocation>
        <location evidence="1 7">Periplasm</location>
    </subcellularLocation>
</comment>
<dbReference type="EMBL" id="CP054020">
    <property type="protein sequence ID" value="QKI89590.1"/>
    <property type="molecule type" value="Genomic_DNA"/>
</dbReference>
<evidence type="ECO:0000256" key="4">
    <source>
        <dbReference type="ARBA" id="ARBA00022729"/>
    </source>
</evidence>
<evidence type="ECO:0000259" key="8">
    <source>
        <dbReference type="SMART" id="SM00858"/>
    </source>
</evidence>
<dbReference type="InterPro" id="IPR013974">
    <property type="entry name" value="SAF"/>
</dbReference>
<keyword evidence="9" id="KW-0282">Flagellum</keyword>
<keyword evidence="4" id="KW-0732">Signal</keyword>
<proteinExistence type="inferred from homology"/>
<dbReference type="SMART" id="SM00858">
    <property type="entry name" value="SAF"/>
    <property type="match status" value="1"/>
</dbReference>
<dbReference type="GO" id="GO:0044780">
    <property type="term" value="P:bacterial-type flagellum assembly"/>
    <property type="evidence" value="ECO:0007669"/>
    <property type="project" value="InterPro"/>
</dbReference>
<accession>A0A7D4NRJ0</accession>
<evidence type="ECO:0000256" key="1">
    <source>
        <dbReference type="ARBA" id="ARBA00004418"/>
    </source>
</evidence>
<evidence type="ECO:0000256" key="6">
    <source>
        <dbReference type="ARBA" id="ARBA00025643"/>
    </source>
</evidence>
<dbReference type="CDD" id="cd11614">
    <property type="entry name" value="SAF_CpaB_FlgA_like"/>
    <property type="match status" value="1"/>
</dbReference>
<protein>
    <recommendedName>
        <fullName evidence="3 7">Flagella basal body P-ring formation protein FlgA</fullName>
    </recommendedName>
</protein>
<evidence type="ECO:0000256" key="5">
    <source>
        <dbReference type="ARBA" id="ARBA00022764"/>
    </source>
</evidence>
<reference evidence="9 10" key="1">
    <citation type="submission" date="2020-05" db="EMBL/GenBank/DDBJ databases">
        <title>Thiomicrorhabdus sediminis sp.nov. and Thiomicrorhabdus xiamenensis sp.nov., novel sulfur-oxidizing bacteria isolated from coastal sediment.</title>
        <authorList>
            <person name="Liu X."/>
        </authorList>
    </citation>
    <scope>NUCLEOTIDE SEQUENCE [LARGE SCALE GENOMIC DNA]</scope>
    <source>
        <strain evidence="9 10">G2</strain>
    </source>
</reference>
<organism evidence="9 10">
    <name type="scientific">Thiomicrorhabdus xiamenensis</name>
    <dbReference type="NCBI Taxonomy" id="2739063"/>
    <lineage>
        <taxon>Bacteria</taxon>
        <taxon>Pseudomonadati</taxon>
        <taxon>Pseudomonadota</taxon>
        <taxon>Gammaproteobacteria</taxon>
        <taxon>Thiotrichales</taxon>
        <taxon>Piscirickettsiaceae</taxon>
        <taxon>Thiomicrorhabdus</taxon>
    </lineage>
</organism>